<protein>
    <submittedName>
        <fullName evidence="3">Methyltransferase</fullName>
    </submittedName>
</protein>
<keyword evidence="2" id="KW-0808">Transferase</keyword>
<dbReference type="PIRSF" id="PIRSF004553">
    <property type="entry name" value="CHP00095"/>
    <property type="match status" value="1"/>
</dbReference>
<sequence>MRIIAGTAKNKSIKCRKGTETRPTLDRVKEALFSKIQPYVEDCSILDLFSGTGNIALEAISRGAKRAIMIEKDQEALKVIIENVNSLGFENKCRAYKNEVSRAIEILGRKGEKFDIIFMDPPYRENVCTEVIKKIEKNGILSDGGLIICEHHLHERLDQEIVGYKKVDEKSYGKKTLTFYTK</sequence>
<dbReference type="SUPFAM" id="SSF53335">
    <property type="entry name" value="S-adenosyl-L-methionine-dependent methyltransferases"/>
    <property type="match status" value="1"/>
</dbReference>
<evidence type="ECO:0000256" key="1">
    <source>
        <dbReference type="ARBA" id="ARBA00022603"/>
    </source>
</evidence>
<keyword evidence="4" id="KW-1185">Reference proteome</keyword>
<dbReference type="EMBL" id="CP002281">
    <property type="protein sequence ID" value="ADO83220.1"/>
    <property type="molecule type" value="Genomic_DNA"/>
</dbReference>
<keyword evidence="1 3" id="KW-0489">Methyltransferase</keyword>
<dbReference type="CDD" id="cd02440">
    <property type="entry name" value="AdoMet_MTases"/>
    <property type="match status" value="1"/>
</dbReference>
<dbReference type="GO" id="GO:0008168">
    <property type="term" value="F:methyltransferase activity"/>
    <property type="evidence" value="ECO:0007669"/>
    <property type="project" value="UniProtKB-KW"/>
</dbReference>
<dbReference type="Proteomes" id="UP000006875">
    <property type="component" value="Chromosome"/>
</dbReference>
<dbReference type="InterPro" id="IPR029063">
    <property type="entry name" value="SAM-dependent_MTases_sf"/>
</dbReference>
<evidence type="ECO:0000313" key="3">
    <source>
        <dbReference type="EMBL" id="ADO83220.1"/>
    </source>
</evidence>
<dbReference type="KEGG" id="ipo:Ilyop_1440"/>
<dbReference type="AlphaFoldDB" id="E3HAN3"/>
<dbReference type="HOGENOM" id="CLU_075826_0_2_0"/>
<gene>
    <name evidence="3" type="ordered locus">Ilyop_1440</name>
</gene>
<dbReference type="PANTHER" id="PTHR43542">
    <property type="entry name" value="METHYLTRANSFERASE"/>
    <property type="match status" value="1"/>
</dbReference>
<name>E3HAN3_ILYPC</name>
<dbReference type="Gene3D" id="3.40.50.150">
    <property type="entry name" value="Vaccinia Virus protein VP39"/>
    <property type="match status" value="1"/>
</dbReference>
<dbReference type="RefSeq" id="WP_013387887.1">
    <property type="nucleotide sequence ID" value="NC_014632.1"/>
</dbReference>
<organism evidence="3 4">
    <name type="scientific">Ilyobacter polytropus (strain ATCC 51220 / DSM 2926 / LMG 16218 / CuHBu1)</name>
    <dbReference type="NCBI Taxonomy" id="572544"/>
    <lineage>
        <taxon>Bacteria</taxon>
        <taxon>Fusobacteriati</taxon>
        <taxon>Fusobacteriota</taxon>
        <taxon>Fusobacteriia</taxon>
        <taxon>Fusobacteriales</taxon>
        <taxon>Fusobacteriaceae</taxon>
        <taxon>Ilyobacter</taxon>
    </lineage>
</organism>
<proteinExistence type="predicted"/>
<dbReference type="OrthoDB" id="9803017at2"/>
<dbReference type="GO" id="GO:0031167">
    <property type="term" value="P:rRNA methylation"/>
    <property type="evidence" value="ECO:0007669"/>
    <property type="project" value="InterPro"/>
</dbReference>
<reference evidence="3 4" key="1">
    <citation type="journal article" date="2010" name="Stand. Genomic Sci.">
        <title>Complete genome sequence of Ilyobacter polytropus type strain (CuHbu1).</title>
        <authorList>
            <person name="Sikorski J."/>
            <person name="Chertkov O."/>
            <person name="Lapidus A."/>
            <person name="Nolan M."/>
            <person name="Lucas S."/>
            <person name="Del Rio T.G."/>
            <person name="Tice H."/>
            <person name="Cheng J.F."/>
            <person name="Tapia R."/>
            <person name="Han C."/>
            <person name="Goodwin L."/>
            <person name="Pitluck S."/>
            <person name="Liolios K."/>
            <person name="Ivanova N."/>
            <person name="Mavromatis K."/>
            <person name="Mikhailova N."/>
            <person name="Pati A."/>
            <person name="Chen A."/>
            <person name="Palaniappan K."/>
            <person name="Land M."/>
            <person name="Hauser L."/>
            <person name="Chang Y.J."/>
            <person name="Jeffries C.D."/>
            <person name="Brambilla E."/>
            <person name="Yasawong M."/>
            <person name="Rohde M."/>
            <person name="Pukall R."/>
            <person name="Spring S."/>
            <person name="Goker M."/>
            <person name="Woyke T."/>
            <person name="Bristow J."/>
            <person name="Eisen J.A."/>
            <person name="Markowitz V."/>
            <person name="Hugenholtz P."/>
            <person name="Kyrpides N.C."/>
            <person name="Klenk H.P."/>
        </authorList>
    </citation>
    <scope>NUCLEOTIDE SEQUENCE [LARGE SCALE GENOMIC DNA]</scope>
    <source>
        <strain evidence="4">ATCC 51220 / DSM 2926 / LMG 16218 / CuHBu1</strain>
    </source>
</reference>
<dbReference type="NCBIfam" id="TIGR00095">
    <property type="entry name" value="16S rRNA (guanine(966)-N(2))-methyltransferase RsmD"/>
    <property type="match status" value="1"/>
</dbReference>
<dbReference type="eggNOG" id="COG0742">
    <property type="taxonomic scope" value="Bacteria"/>
</dbReference>
<evidence type="ECO:0000313" key="4">
    <source>
        <dbReference type="Proteomes" id="UP000006875"/>
    </source>
</evidence>
<dbReference type="InterPro" id="IPR004398">
    <property type="entry name" value="RNA_MeTrfase_RsmD"/>
</dbReference>
<dbReference type="GO" id="GO:0003676">
    <property type="term" value="F:nucleic acid binding"/>
    <property type="evidence" value="ECO:0007669"/>
    <property type="project" value="InterPro"/>
</dbReference>
<dbReference type="STRING" id="572544.Ilyop_1440"/>
<dbReference type="InterPro" id="IPR002052">
    <property type="entry name" value="DNA_methylase_N6_adenine_CS"/>
</dbReference>
<dbReference type="PROSITE" id="PS00092">
    <property type="entry name" value="N6_MTASE"/>
    <property type="match status" value="1"/>
</dbReference>
<accession>E3HAN3</accession>
<evidence type="ECO:0000256" key="2">
    <source>
        <dbReference type="ARBA" id="ARBA00022679"/>
    </source>
</evidence>
<dbReference type="PANTHER" id="PTHR43542:SF1">
    <property type="entry name" value="METHYLTRANSFERASE"/>
    <property type="match status" value="1"/>
</dbReference>
<dbReference type="Pfam" id="PF03602">
    <property type="entry name" value="Cons_hypoth95"/>
    <property type="match status" value="1"/>
</dbReference>